<dbReference type="Pfam" id="PF20146">
    <property type="entry name" value="NRF"/>
    <property type="match status" value="1"/>
</dbReference>
<keyword evidence="1" id="KW-0472">Membrane</keyword>
<keyword evidence="1" id="KW-1133">Transmembrane helix</keyword>
<organism evidence="3 4">
    <name type="scientific">Polyplax serrata</name>
    <name type="common">Common mouse louse</name>
    <dbReference type="NCBI Taxonomy" id="468196"/>
    <lineage>
        <taxon>Eukaryota</taxon>
        <taxon>Metazoa</taxon>
        <taxon>Ecdysozoa</taxon>
        <taxon>Arthropoda</taxon>
        <taxon>Hexapoda</taxon>
        <taxon>Insecta</taxon>
        <taxon>Pterygota</taxon>
        <taxon>Neoptera</taxon>
        <taxon>Paraneoptera</taxon>
        <taxon>Psocodea</taxon>
        <taxon>Troctomorpha</taxon>
        <taxon>Phthiraptera</taxon>
        <taxon>Anoplura</taxon>
        <taxon>Polyplacidae</taxon>
        <taxon>Polyplax</taxon>
    </lineage>
</organism>
<feature type="transmembrane region" description="Helical" evidence="1">
    <location>
        <begin position="114"/>
        <end position="135"/>
    </location>
</feature>
<reference evidence="3 4" key="1">
    <citation type="submission" date="2023-09" db="EMBL/GenBank/DDBJ databases">
        <title>Genomes of two closely related lineages of the louse Polyplax serrata with different host specificities.</title>
        <authorList>
            <person name="Martinu J."/>
            <person name="Tarabai H."/>
            <person name="Stefka J."/>
            <person name="Hypsa V."/>
        </authorList>
    </citation>
    <scope>NUCLEOTIDE SEQUENCE [LARGE SCALE GENOMIC DNA]</scope>
    <source>
        <strain evidence="3">98ZLc_SE</strain>
    </source>
</reference>
<keyword evidence="4" id="KW-1185">Reference proteome</keyword>
<protein>
    <recommendedName>
        <fullName evidence="2">Nose resistant-to-fluoxetine protein N-terminal domain-containing protein</fullName>
    </recommendedName>
</protein>
<dbReference type="PANTHER" id="PTHR11161:SF0">
    <property type="entry name" value="O-ACYLTRANSFERASE LIKE PROTEIN"/>
    <property type="match status" value="1"/>
</dbReference>
<gene>
    <name evidence="3" type="ORF">RUM44_013056</name>
</gene>
<name>A0ABR1BDD8_POLSC</name>
<dbReference type="InterPro" id="IPR006621">
    <property type="entry name" value="Nose-resist-to-fluoxetine_N"/>
</dbReference>
<sequence length="225" mass="26036">MHLLDATGSYSFTFLFGNDYWLGSQTACLDFTYSRNLNDSPPFPVAFYTAKYHISLNISSHRPVRVITMGICLPAECPETDLRLILNDLSTSATSLKAFRMVPNKDYNFYLEPVGIILVIITFFGILLVIIGTWIDVGDEKKHREEFSQGQRNKEIVQNKTSLKVSTIEKIRFYRIHESEMYIAYVTQCILKLKEHPYKKQVTEVEEVNGTHVTTRNEYEKMKQD</sequence>
<dbReference type="Proteomes" id="UP001359485">
    <property type="component" value="Unassembled WGS sequence"/>
</dbReference>
<accession>A0ABR1BDD8</accession>
<evidence type="ECO:0000313" key="3">
    <source>
        <dbReference type="EMBL" id="KAK6641347.1"/>
    </source>
</evidence>
<dbReference type="EMBL" id="JAWJWF010000001">
    <property type="protein sequence ID" value="KAK6641347.1"/>
    <property type="molecule type" value="Genomic_DNA"/>
</dbReference>
<dbReference type="InterPro" id="IPR052728">
    <property type="entry name" value="O2_lipid_transport_reg"/>
</dbReference>
<evidence type="ECO:0000313" key="4">
    <source>
        <dbReference type="Proteomes" id="UP001359485"/>
    </source>
</evidence>
<feature type="domain" description="Nose resistant-to-fluoxetine protein N-terminal" evidence="2">
    <location>
        <begin position="2"/>
        <end position="85"/>
    </location>
</feature>
<comment type="caution">
    <text evidence="3">The sequence shown here is derived from an EMBL/GenBank/DDBJ whole genome shotgun (WGS) entry which is preliminary data.</text>
</comment>
<keyword evidence="1" id="KW-0812">Transmembrane</keyword>
<proteinExistence type="predicted"/>
<dbReference type="PANTHER" id="PTHR11161">
    <property type="entry name" value="O-ACYLTRANSFERASE"/>
    <property type="match status" value="1"/>
</dbReference>
<evidence type="ECO:0000256" key="1">
    <source>
        <dbReference type="SAM" id="Phobius"/>
    </source>
</evidence>
<evidence type="ECO:0000259" key="2">
    <source>
        <dbReference type="Pfam" id="PF20146"/>
    </source>
</evidence>